<evidence type="ECO:0000313" key="2">
    <source>
        <dbReference type="Proteomes" id="UP001497700"/>
    </source>
</evidence>
<proteinExistence type="predicted"/>
<dbReference type="EMBL" id="MU393478">
    <property type="protein sequence ID" value="KAI4865016.1"/>
    <property type="molecule type" value="Genomic_DNA"/>
</dbReference>
<accession>A0ACB9Z0Z1</accession>
<comment type="caution">
    <text evidence="1">The sequence shown here is derived from an EMBL/GenBank/DDBJ whole genome shotgun (WGS) entry which is preliminary data.</text>
</comment>
<gene>
    <name evidence="1" type="ORF">F4820DRAFT_313050</name>
</gene>
<name>A0ACB9Z0Z1_9PEZI</name>
<dbReference type="Proteomes" id="UP001497700">
    <property type="component" value="Unassembled WGS sequence"/>
</dbReference>
<reference evidence="1 2" key="1">
    <citation type="journal article" date="2022" name="New Phytol.">
        <title>Ecological generalism drives hyperdiversity of secondary metabolite gene clusters in xylarialean endophytes.</title>
        <authorList>
            <person name="Franco M.E.E."/>
            <person name="Wisecaver J.H."/>
            <person name="Arnold A.E."/>
            <person name="Ju Y.M."/>
            <person name="Slot J.C."/>
            <person name="Ahrendt S."/>
            <person name="Moore L.P."/>
            <person name="Eastman K.E."/>
            <person name="Scott K."/>
            <person name="Konkel Z."/>
            <person name="Mondo S.J."/>
            <person name="Kuo A."/>
            <person name="Hayes R.D."/>
            <person name="Haridas S."/>
            <person name="Andreopoulos B."/>
            <person name="Riley R."/>
            <person name="LaButti K."/>
            <person name="Pangilinan J."/>
            <person name="Lipzen A."/>
            <person name="Amirebrahimi M."/>
            <person name="Yan J."/>
            <person name="Adam C."/>
            <person name="Keymanesh K."/>
            <person name="Ng V."/>
            <person name="Louie K."/>
            <person name="Northen T."/>
            <person name="Drula E."/>
            <person name="Henrissat B."/>
            <person name="Hsieh H.M."/>
            <person name="Youens-Clark K."/>
            <person name="Lutzoni F."/>
            <person name="Miadlikowska J."/>
            <person name="Eastwood D.C."/>
            <person name="Hamelin R.C."/>
            <person name="Grigoriev I.V."/>
            <person name="U'Ren J.M."/>
        </authorList>
    </citation>
    <scope>NUCLEOTIDE SEQUENCE [LARGE SCALE GENOMIC DNA]</scope>
    <source>
        <strain evidence="1 2">CBS 119005</strain>
    </source>
</reference>
<keyword evidence="2" id="KW-1185">Reference proteome</keyword>
<evidence type="ECO:0000313" key="1">
    <source>
        <dbReference type="EMBL" id="KAI4865016.1"/>
    </source>
</evidence>
<organism evidence="1 2">
    <name type="scientific">Hypoxylon rubiginosum</name>
    <dbReference type="NCBI Taxonomy" id="110542"/>
    <lineage>
        <taxon>Eukaryota</taxon>
        <taxon>Fungi</taxon>
        <taxon>Dikarya</taxon>
        <taxon>Ascomycota</taxon>
        <taxon>Pezizomycotina</taxon>
        <taxon>Sordariomycetes</taxon>
        <taxon>Xylariomycetidae</taxon>
        <taxon>Xylariales</taxon>
        <taxon>Hypoxylaceae</taxon>
        <taxon>Hypoxylon</taxon>
    </lineage>
</organism>
<protein>
    <submittedName>
        <fullName evidence="1">Uncharacterized protein</fullName>
    </submittedName>
</protein>
<sequence length="387" mass="41855">MSSSQPAFVPPLDYSDEGPGMIISCGILAFIATVLVVLRFWARRLTRSGLGLDDYLTLSALIAHHGLLGVSIAEVIIGGLGRDIRITSTEDPNSVTFLFKGLLTSEILYGLDSTLIKLAVLALYWRIFPTRSMKIGCTILGSVCIAWTVAIEIVNVVQCRPLHAFWDLELQALPTTKCLDPILFFLGNSIANCVVDFATLTLPIREVLRLQMSRPRKLGICAVFLLGGIAFGASLTRTITTAIMHNQGVTNFTKQFVPSGVTTVIEIYAAISGACLPTLVPVYRKLRHGSVLGSTAGSGPGLTPPGVTNTISKMSNRRKIGTTEEGSFERLSNEESFALTAYHGSQQVNISGLKNGRLTHENTTDTTPHGIMVNQEMTWIENTSSRG</sequence>